<organism evidence="1 2">
    <name type="scientific">Polyplax serrata</name>
    <name type="common">Common mouse louse</name>
    <dbReference type="NCBI Taxonomy" id="468196"/>
    <lineage>
        <taxon>Eukaryota</taxon>
        <taxon>Metazoa</taxon>
        <taxon>Ecdysozoa</taxon>
        <taxon>Arthropoda</taxon>
        <taxon>Hexapoda</taxon>
        <taxon>Insecta</taxon>
        <taxon>Pterygota</taxon>
        <taxon>Neoptera</taxon>
        <taxon>Paraneoptera</taxon>
        <taxon>Psocodea</taxon>
        <taxon>Troctomorpha</taxon>
        <taxon>Phthiraptera</taxon>
        <taxon>Anoplura</taxon>
        <taxon>Polyplacidae</taxon>
        <taxon>Polyplax</taxon>
    </lineage>
</organism>
<dbReference type="EMBL" id="JAWJWE010000036">
    <property type="protein sequence ID" value="KAK6629638.1"/>
    <property type="molecule type" value="Genomic_DNA"/>
</dbReference>
<name>A0AAN8PEM8_POLSC</name>
<evidence type="ECO:0000313" key="2">
    <source>
        <dbReference type="Proteomes" id="UP001372834"/>
    </source>
</evidence>
<gene>
    <name evidence="1" type="ORF">RUM43_003455</name>
</gene>
<dbReference type="AlphaFoldDB" id="A0AAN8PEM8"/>
<sequence length="100" mass="11573">MILMEIQMGGVARYAAKTAKGKPQTYSKSEETQLSRAKNRSVCCLSSQFSIGKIWKFIVEVRHKNKQTSKMEHKSRSQQMIWTNMMEMCQSDTISQRAQH</sequence>
<feature type="non-terminal residue" evidence="1">
    <location>
        <position position="100"/>
    </location>
</feature>
<accession>A0AAN8PEM8</accession>
<dbReference type="Proteomes" id="UP001372834">
    <property type="component" value="Unassembled WGS sequence"/>
</dbReference>
<protein>
    <submittedName>
        <fullName evidence="1">Uncharacterized protein</fullName>
    </submittedName>
</protein>
<proteinExistence type="predicted"/>
<evidence type="ECO:0000313" key="1">
    <source>
        <dbReference type="EMBL" id="KAK6629638.1"/>
    </source>
</evidence>
<comment type="caution">
    <text evidence="1">The sequence shown here is derived from an EMBL/GenBank/DDBJ whole genome shotgun (WGS) entry which is preliminary data.</text>
</comment>
<reference evidence="1 2" key="1">
    <citation type="submission" date="2023-10" db="EMBL/GenBank/DDBJ databases">
        <title>Genomes of two closely related lineages of the louse Polyplax serrata with different host specificities.</title>
        <authorList>
            <person name="Martinu J."/>
            <person name="Tarabai H."/>
            <person name="Stefka J."/>
            <person name="Hypsa V."/>
        </authorList>
    </citation>
    <scope>NUCLEOTIDE SEQUENCE [LARGE SCALE GENOMIC DNA]</scope>
    <source>
        <strain evidence="1">HR10_N</strain>
    </source>
</reference>